<keyword evidence="3" id="KW-1185">Reference proteome</keyword>
<proteinExistence type="predicted"/>
<dbReference type="AlphaFoldDB" id="A0A9P6T8K4"/>
<dbReference type="GO" id="GO:0005743">
    <property type="term" value="C:mitochondrial inner membrane"/>
    <property type="evidence" value="ECO:0007669"/>
    <property type="project" value="TreeGrafter"/>
</dbReference>
<dbReference type="OrthoDB" id="5562676at2759"/>
<keyword evidence="1" id="KW-0812">Transmembrane</keyword>
<dbReference type="EMBL" id="MU167341">
    <property type="protein sequence ID" value="KAG0142659.1"/>
    <property type="molecule type" value="Genomic_DNA"/>
</dbReference>
<reference evidence="2" key="1">
    <citation type="submission" date="2013-11" db="EMBL/GenBank/DDBJ databases">
        <title>Genome sequence of the fusiform rust pathogen reveals effectors for host alternation and coevolution with pine.</title>
        <authorList>
            <consortium name="DOE Joint Genome Institute"/>
            <person name="Smith K."/>
            <person name="Pendleton A."/>
            <person name="Kubisiak T."/>
            <person name="Anderson C."/>
            <person name="Salamov A."/>
            <person name="Aerts A."/>
            <person name="Riley R."/>
            <person name="Clum A."/>
            <person name="Lindquist E."/>
            <person name="Ence D."/>
            <person name="Campbell M."/>
            <person name="Kronenberg Z."/>
            <person name="Feau N."/>
            <person name="Dhillon B."/>
            <person name="Hamelin R."/>
            <person name="Burleigh J."/>
            <person name="Smith J."/>
            <person name="Yandell M."/>
            <person name="Nelson C."/>
            <person name="Grigoriev I."/>
            <person name="Davis J."/>
        </authorList>
    </citation>
    <scope>NUCLEOTIDE SEQUENCE</scope>
    <source>
        <strain evidence="2">G11</strain>
    </source>
</reference>
<keyword evidence="1" id="KW-1133">Transmembrane helix</keyword>
<name>A0A9P6T8K4_9BASI</name>
<keyword evidence="1" id="KW-0472">Membrane</keyword>
<evidence type="ECO:0000313" key="3">
    <source>
        <dbReference type="Proteomes" id="UP000886653"/>
    </source>
</evidence>
<feature type="transmembrane region" description="Helical" evidence="1">
    <location>
        <begin position="167"/>
        <end position="194"/>
    </location>
</feature>
<dbReference type="PANTHER" id="PTHR28062">
    <property type="entry name" value="K+-H+ EXCHANGE-LIKE PROTEIN"/>
    <property type="match status" value="1"/>
</dbReference>
<dbReference type="GO" id="GO:1902600">
    <property type="term" value="P:proton transmembrane transport"/>
    <property type="evidence" value="ECO:0007669"/>
    <property type="project" value="TreeGrafter"/>
</dbReference>
<evidence type="ECO:0000256" key="1">
    <source>
        <dbReference type="SAM" id="Phobius"/>
    </source>
</evidence>
<sequence length="285" mass="32945">MTAREALRLVALPLTRPHPGKSGLVYLYAQRTNLGSRESETAQKPWVNRITEIGSKQWLKMGSASVTSWKFKVYNTGESFMDRIPFEEWALKTIEPAFVAKPFESLKSDASTSQRPHGNNCKGSNAESTGHIELLYPRLLGPSDQLITWLSRTMAEREPYHRKWMRYNLLISPLTLPFAIVPIVPNLPFFYLMWRAWSHWRAYRASKYLNAMIHNRLIIPRQSKILDMVYDGAETVKNPQNELILTKAMSVRLKDEFQWPEHSERELARAIEQASLRLSGEKMVV</sequence>
<protein>
    <recommendedName>
        <fullName evidence="4">Mitochondrial K+-H+ exchange-related-domain-containing protein</fullName>
    </recommendedName>
</protein>
<evidence type="ECO:0000313" key="2">
    <source>
        <dbReference type="EMBL" id="KAG0142659.1"/>
    </source>
</evidence>
<accession>A0A9P6T8K4</accession>
<dbReference type="PANTHER" id="PTHR28062:SF1">
    <property type="entry name" value="TRANSMEMBRANE PROTEIN"/>
    <property type="match status" value="1"/>
</dbReference>
<dbReference type="Pfam" id="PF10173">
    <property type="entry name" value="Mit_KHE1"/>
    <property type="match status" value="1"/>
</dbReference>
<evidence type="ECO:0008006" key="4">
    <source>
        <dbReference type="Google" id="ProtNLM"/>
    </source>
</evidence>
<dbReference type="InterPro" id="IPR018786">
    <property type="entry name" value="Mit_KHE1"/>
</dbReference>
<gene>
    <name evidence="2" type="ORF">CROQUDRAFT_49935</name>
</gene>
<dbReference type="GO" id="GO:0006813">
    <property type="term" value="P:potassium ion transport"/>
    <property type="evidence" value="ECO:0007669"/>
    <property type="project" value="TreeGrafter"/>
</dbReference>
<dbReference type="Proteomes" id="UP000886653">
    <property type="component" value="Unassembled WGS sequence"/>
</dbReference>
<organism evidence="2 3">
    <name type="scientific">Cronartium quercuum f. sp. fusiforme G11</name>
    <dbReference type="NCBI Taxonomy" id="708437"/>
    <lineage>
        <taxon>Eukaryota</taxon>
        <taxon>Fungi</taxon>
        <taxon>Dikarya</taxon>
        <taxon>Basidiomycota</taxon>
        <taxon>Pucciniomycotina</taxon>
        <taxon>Pucciniomycetes</taxon>
        <taxon>Pucciniales</taxon>
        <taxon>Coleosporiaceae</taxon>
        <taxon>Cronartium</taxon>
    </lineage>
</organism>
<comment type="caution">
    <text evidence="2">The sequence shown here is derived from an EMBL/GenBank/DDBJ whole genome shotgun (WGS) entry which is preliminary data.</text>
</comment>